<dbReference type="InterPro" id="IPR021763">
    <property type="entry name" value="DUF3326"/>
</dbReference>
<evidence type="ECO:0000313" key="3">
    <source>
        <dbReference type="Proteomes" id="UP000318741"/>
    </source>
</evidence>
<dbReference type="EMBL" id="CP036265">
    <property type="protein sequence ID" value="QDT17422.1"/>
    <property type="molecule type" value="Genomic_DNA"/>
</dbReference>
<dbReference type="AlphaFoldDB" id="A0A517PDG1"/>
<feature type="region of interest" description="Disordered" evidence="1">
    <location>
        <begin position="435"/>
        <end position="476"/>
    </location>
</feature>
<evidence type="ECO:0000256" key="1">
    <source>
        <dbReference type="SAM" id="MobiDB-lite"/>
    </source>
</evidence>
<dbReference type="KEGG" id="acaf:CA12_35440"/>
<accession>A0A517PDG1</accession>
<reference evidence="2 3" key="1">
    <citation type="submission" date="2019-02" db="EMBL/GenBank/DDBJ databases">
        <title>Deep-cultivation of Planctomycetes and their phenomic and genomic characterization uncovers novel biology.</title>
        <authorList>
            <person name="Wiegand S."/>
            <person name="Jogler M."/>
            <person name="Boedeker C."/>
            <person name="Pinto D."/>
            <person name="Vollmers J."/>
            <person name="Rivas-Marin E."/>
            <person name="Kohn T."/>
            <person name="Peeters S.H."/>
            <person name="Heuer A."/>
            <person name="Rast P."/>
            <person name="Oberbeckmann S."/>
            <person name="Bunk B."/>
            <person name="Jeske O."/>
            <person name="Meyerdierks A."/>
            <person name="Storesund J.E."/>
            <person name="Kallscheuer N."/>
            <person name="Luecker S."/>
            <person name="Lage O.M."/>
            <person name="Pohl T."/>
            <person name="Merkel B.J."/>
            <person name="Hornburger P."/>
            <person name="Mueller R.-W."/>
            <person name="Bruemmer F."/>
            <person name="Labrenz M."/>
            <person name="Spormann A.M."/>
            <person name="Op den Camp H."/>
            <person name="Overmann J."/>
            <person name="Amann R."/>
            <person name="Jetten M.S.M."/>
            <person name="Mascher T."/>
            <person name="Medema M.H."/>
            <person name="Devos D.P."/>
            <person name="Kaster A.-K."/>
            <person name="Ovreas L."/>
            <person name="Rohde M."/>
            <person name="Galperin M.Y."/>
            <person name="Jogler C."/>
        </authorList>
    </citation>
    <scope>NUCLEOTIDE SEQUENCE [LARGE SCALE GENOMIC DNA]</scope>
    <source>
        <strain evidence="2 3">CA12</strain>
    </source>
</reference>
<dbReference type="RefSeq" id="WP_145360294.1">
    <property type="nucleotide sequence ID" value="NZ_CP036265.1"/>
</dbReference>
<evidence type="ECO:0000313" key="2">
    <source>
        <dbReference type="EMBL" id="QDT17422.1"/>
    </source>
</evidence>
<feature type="compositionally biased region" description="Low complexity" evidence="1">
    <location>
        <begin position="450"/>
        <end position="462"/>
    </location>
</feature>
<sequence length="476" mass="50231">MHVKSVSLNVDGQTVRGDLASLGRELEERCGGIPLRFSAIDGRGDAVRCEVETAFGFEGGAEFPSIFEYRRRGPERVDAMNAVMLIPTGVDCTIGGHAGDATPAAKVLAQVCDRLVLHPNVVNASDVNEQPENALYVEGSQICRLLTGAAGLRRVRSNRVLVVTDPAERGGAGFEEDGELGSGWVLDQVVNCASTARATMGIDVPEVLIAHGGLGVRIEYSPAGRATGRIDSLEPLVRLLRSRRAEFDAVAVASKITPPVDSLQLHADYFNGDRPNPWGGAEAALTHTLSSLLEVPVAHAPTMSDLSLRTERYGRVDPRKAAEVISVTYLMCVLKGLHKAPALVAGSSAYDPSELHAEDVSALIVPDGCLGLPVLAARAQGIRVIAVQENENLMRNDLGALGWAPGQFHQVSSYLEAAGLLAAIKAGVAPESVRRPIAPTRVRRGDAPKAGSSHGSSSNGAARRVESRNGHLAGVN</sequence>
<name>A0A517PDG1_9PLAN</name>
<gene>
    <name evidence="2" type="ORF">CA12_35440</name>
</gene>
<dbReference type="Proteomes" id="UP000318741">
    <property type="component" value="Chromosome"/>
</dbReference>
<dbReference type="OrthoDB" id="9773169at2"/>
<proteinExistence type="predicted"/>
<keyword evidence="3" id="KW-1185">Reference proteome</keyword>
<evidence type="ECO:0008006" key="4">
    <source>
        <dbReference type="Google" id="ProtNLM"/>
    </source>
</evidence>
<organism evidence="2 3">
    <name type="scientific">Alienimonas californiensis</name>
    <dbReference type="NCBI Taxonomy" id="2527989"/>
    <lineage>
        <taxon>Bacteria</taxon>
        <taxon>Pseudomonadati</taxon>
        <taxon>Planctomycetota</taxon>
        <taxon>Planctomycetia</taxon>
        <taxon>Planctomycetales</taxon>
        <taxon>Planctomycetaceae</taxon>
        <taxon>Alienimonas</taxon>
    </lineage>
</organism>
<protein>
    <recommendedName>
        <fullName evidence="4">DUF3326 domain-containing protein</fullName>
    </recommendedName>
</protein>
<dbReference type="Pfam" id="PF11805">
    <property type="entry name" value="DUF3326"/>
    <property type="match status" value="1"/>
</dbReference>
<dbReference type="PANTHER" id="PTHR36891">
    <property type="entry name" value="OS01G0127400 PROTEIN"/>
    <property type="match status" value="1"/>
</dbReference>
<dbReference type="PANTHER" id="PTHR36891:SF1">
    <property type="entry name" value="OS01G0127400 PROTEIN"/>
    <property type="match status" value="1"/>
</dbReference>